<proteinExistence type="predicted"/>
<dbReference type="EMBL" id="OBKZ01000014">
    <property type="protein sequence ID" value="SOB51896.1"/>
    <property type="molecule type" value="Genomic_DNA"/>
</dbReference>
<dbReference type="AlphaFoldDB" id="A0AAX2H4Z7"/>
<sequence>MTAKKFITTIKQIPVGQGGFLIGQIEDEHSRIFTYAFDCGSINREHFEQGLKMCALQKIDILFVSHLDVDHVSGIDALAAQVQIDMVVLPCLDALHLTMIACEAAGNSTLRLSTQSFLTDPFGWLVDRGVKEIIQVQRADDTLNVIPYEPDPEAQPDSIIVPVPEGGDPSRPYTIRSEMVEEAKSVRSGAGTVRTLGEHTSISVEVKGKSIPSWLLVPYVHPFPKEAIASFRRAVGKQFPHTFAGAFTGIKSLY</sequence>
<name>A0AAX2H4Z7_9PSED</name>
<protein>
    <recommendedName>
        <fullName evidence="3">Metallo-beta-lactamase domain-containing protein</fullName>
    </recommendedName>
</protein>
<accession>A0AAX2H4Z7</accession>
<reference evidence="1 2" key="1">
    <citation type="submission" date="2017-08" db="EMBL/GenBank/DDBJ databases">
        <authorList>
            <person name="Chaillou S."/>
        </authorList>
    </citation>
    <scope>NUCLEOTIDE SEQUENCE [LARGE SCALE GENOMIC DNA]</scope>
    <source>
        <strain evidence="1 2">MFPA15A1205</strain>
    </source>
</reference>
<dbReference type="InterPro" id="IPR036866">
    <property type="entry name" value="RibonucZ/Hydroxyglut_hydro"/>
</dbReference>
<dbReference type="Gene3D" id="3.60.15.10">
    <property type="entry name" value="Ribonuclease Z/Hydroxyacylglutathione hydrolase-like"/>
    <property type="match status" value="1"/>
</dbReference>
<dbReference type="RefSeq" id="WP_097191705.1">
    <property type="nucleotide sequence ID" value="NZ_OBKZ01000014.1"/>
</dbReference>
<evidence type="ECO:0000313" key="2">
    <source>
        <dbReference type="Proteomes" id="UP000219564"/>
    </source>
</evidence>
<organism evidence="1 2">
    <name type="scientific">Pseudomonas lundensis</name>
    <dbReference type="NCBI Taxonomy" id="86185"/>
    <lineage>
        <taxon>Bacteria</taxon>
        <taxon>Pseudomonadati</taxon>
        <taxon>Pseudomonadota</taxon>
        <taxon>Gammaproteobacteria</taxon>
        <taxon>Pseudomonadales</taxon>
        <taxon>Pseudomonadaceae</taxon>
        <taxon>Pseudomonas</taxon>
    </lineage>
</organism>
<dbReference type="Proteomes" id="UP000219564">
    <property type="component" value="Unassembled WGS sequence"/>
</dbReference>
<gene>
    <name evidence="1" type="ORF">PLUA15_210016</name>
</gene>
<evidence type="ECO:0008006" key="3">
    <source>
        <dbReference type="Google" id="ProtNLM"/>
    </source>
</evidence>
<evidence type="ECO:0000313" key="1">
    <source>
        <dbReference type="EMBL" id="SOB51896.1"/>
    </source>
</evidence>
<dbReference type="SUPFAM" id="SSF56281">
    <property type="entry name" value="Metallo-hydrolase/oxidoreductase"/>
    <property type="match status" value="1"/>
</dbReference>
<comment type="caution">
    <text evidence="1">The sequence shown here is derived from an EMBL/GenBank/DDBJ whole genome shotgun (WGS) entry which is preliminary data.</text>
</comment>